<dbReference type="AlphaFoldDB" id="A0A418QJI8"/>
<keyword evidence="2" id="KW-1185">Reference proteome</keyword>
<reference evidence="1 2" key="2">
    <citation type="submission" date="2019-01" db="EMBL/GenBank/DDBJ databases">
        <title>Hymenobacter humicola sp. nov., isolated from soils in Antarctica.</title>
        <authorList>
            <person name="Sedlacek I."/>
            <person name="Holochova P."/>
            <person name="Kralova S."/>
            <person name="Pantucek R."/>
            <person name="Stankova E."/>
            <person name="Vrbovska V."/>
            <person name="Kristofova L."/>
            <person name="Svec P."/>
            <person name="Busse H.-J."/>
        </authorList>
    </citation>
    <scope>NUCLEOTIDE SEQUENCE [LARGE SCALE GENOMIC DNA]</scope>
    <source>
        <strain evidence="1 2">CCM 8852</strain>
    </source>
</reference>
<comment type="caution">
    <text evidence="1">The sequence shown here is derived from an EMBL/GenBank/DDBJ whole genome shotgun (WGS) entry which is preliminary data.</text>
</comment>
<organism evidence="1 2">
    <name type="scientific">Hymenobacter rubripertinctus</name>
    <dbReference type="NCBI Taxonomy" id="2029981"/>
    <lineage>
        <taxon>Bacteria</taxon>
        <taxon>Pseudomonadati</taxon>
        <taxon>Bacteroidota</taxon>
        <taxon>Cytophagia</taxon>
        <taxon>Cytophagales</taxon>
        <taxon>Hymenobacteraceae</taxon>
        <taxon>Hymenobacter</taxon>
    </lineage>
</organism>
<protein>
    <submittedName>
        <fullName evidence="1">Uncharacterized protein</fullName>
    </submittedName>
</protein>
<evidence type="ECO:0000313" key="2">
    <source>
        <dbReference type="Proteomes" id="UP000284250"/>
    </source>
</evidence>
<gene>
    <name evidence="1" type="ORF">D0T11_20530</name>
</gene>
<accession>A0A418QJI8</accession>
<dbReference type="Proteomes" id="UP000284250">
    <property type="component" value="Unassembled WGS sequence"/>
</dbReference>
<sequence length="61" mass="7044">MHRHRIDSAIAVFFDLISRNEVNQVVLMSPDFIQQLGIQNAFGRLQIKPSINEVDVYFKAL</sequence>
<evidence type="ECO:0000313" key="1">
    <source>
        <dbReference type="EMBL" id="RIY05373.1"/>
    </source>
</evidence>
<reference evidence="1 2" key="1">
    <citation type="submission" date="2018-09" db="EMBL/GenBank/DDBJ databases">
        <authorList>
            <person name="Zeman M."/>
            <person name="Pardy F."/>
        </authorList>
    </citation>
    <scope>NUCLEOTIDE SEQUENCE [LARGE SCALE GENOMIC DNA]</scope>
    <source>
        <strain evidence="1 2">CCM 8852</strain>
    </source>
</reference>
<proteinExistence type="predicted"/>
<dbReference type="EMBL" id="QYCN01000058">
    <property type="protein sequence ID" value="RIY05373.1"/>
    <property type="molecule type" value="Genomic_DNA"/>
</dbReference>
<name>A0A418QJI8_9BACT</name>